<keyword evidence="2" id="KW-1185">Reference proteome</keyword>
<dbReference type="EMBL" id="MIEK01000005">
    <property type="protein sequence ID" value="OEH83588.1"/>
    <property type="molecule type" value="Genomic_DNA"/>
</dbReference>
<name>A0A1E5L0E8_9ENTE</name>
<accession>A0A1E5L0E8</accession>
<gene>
    <name evidence="1" type="ORF">BCR26_08910</name>
</gene>
<dbReference type="Proteomes" id="UP000095256">
    <property type="component" value="Unassembled WGS sequence"/>
</dbReference>
<protein>
    <submittedName>
        <fullName evidence="1">Uncharacterized protein</fullName>
    </submittedName>
</protein>
<dbReference type="AlphaFoldDB" id="A0A1E5L0E8"/>
<evidence type="ECO:0000313" key="1">
    <source>
        <dbReference type="EMBL" id="OEH83588.1"/>
    </source>
</evidence>
<evidence type="ECO:0000313" key="2">
    <source>
        <dbReference type="Proteomes" id="UP000095256"/>
    </source>
</evidence>
<proteinExistence type="predicted"/>
<sequence length="63" mass="7443">MVKVNIDWIDFSNNWKVPKTTFGLENELEKMRNQHANEVIKENKLEKSGIKSLLTLYSKSYLK</sequence>
<dbReference type="STRING" id="762845.BCR26_08910"/>
<organism evidence="1 2">
    <name type="scientific">Enterococcus rivorum</name>
    <dbReference type="NCBI Taxonomy" id="762845"/>
    <lineage>
        <taxon>Bacteria</taxon>
        <taxon>Bacillati</taxon>
        <taxon>Bacillota</taxon>
        <taxon>Bacilli</taxon>
        <taxon>Lactobacillales</taxon>
        <taxon>Enterococcaceae</taxon>
        <taxon>Enterococcus</taxon>
    </lineage>
</organism>
<comment type="caution">
    <text evidence="1">The sequence shown here is derived from an EMBL/GenBank/DDBJ whole genome shotgun (WGS) entry which is preliminary data.</text>
</comment>
<reference evidence="1 2" key="1">
    <citation type="submission" date="2016-09" db="EMBL/GenBank/DDBJ databases">
        <authorList>
            <person name="Capua I."/>
            <person name="De Benedictis P."/>
            <person name="Joannis T."/>
            <person name="Lombin L.H."/>
            <person name="Cattoli G."/>
        </authorList>
    </citation>
    <scope>NUCLEOTIDE SEQUENCE [LARGE SCALE GENOMIC DNA]</scope>
    <source>
        <strain evidence="1 2">LMG 25899</strain>
    </source>
</reference>
<dbReference type="RefSeq" id="WP_069697461.1">
    <property type="nucleotide sequence ID" value="NZ_JAGGMA010000012.1"/>
</dbReference>